<proteinExistence type="predicted"/>
<gene>
    <name evidence="1" type="ORF">VIN7_6902</name>
</gene>
<comment type="caution">
    <text evidence="1">The sequence shown here is derived from an EMBL/GenBank/DDBJ whole genome shotgun (WGS) entry which is preliminary data.</text>
</comment>
<reference evidence="1 2" key="1">
    <citation type="journal article" date="2012" name="FEMS Yeast Res.">
        <title>The genome sequence of the wine yeast VIN7 reveals an allotriploid hybrid genome with Saccharomyces cerevisiae and Saccharomyces kudriavzevii origins.</title>
        <authorList>
            <person name="Borneman A.R."/>
            <person name="Desany B.A."/>
            <person name="Riches D."/>
            <person name="Affourtit J.P."/>
            <person name="Forgan A.H."/>
            <person name="Pretorius I.S."/>
            <person name="Egholm M."/>
            <person name="Chambers P.J."/>
        </authorList>
    </citation>
    <scope>NUCLEOTIDE SEQUENCE [LARGE SCALE GENOMIC DNA]</scope>
    <source>
        <strain evidence="1 2">VIN7</strain>
    </source>
</reference>
<dbReference type="AlphaFoldDB" id="H0GUC3"/>
<dbReference type="EMBL" id="AGVY01000200">
    <property type="protein sequence ID" value="EHN02581.1"/>
    <property type="molecule type" value="Genomic_DNA"/>
</dbReference>
<dbReference type="HOGENOM" id="CLU_2238160_0_0_1"/>
<sequence length="105" mass="11827">MRCLKDDANDEISEMKFKLPSNLETLGSIMMSSCQDLQLLTRNKYVMYRQSSPSRLIAFYKAPAAVFSCVVEPQLGLLEKDLKWYADILAATTAHLPILVILNVS</sequence>
<evidence type="ECO:0000313" key="1">
    <source>
        <dbReference type="EMBL" id="EHN02581.1"/>
    </source>
</evidence>
<keyword evidence="2" id="KW-1185">Reference proteome</keyword>
<dbReference type="Proteomes" id="UP000009009">
    <property type="component" value="Unassembled WGS sequence"/>
</dbReference>
<organism evidence="1 2">
    <name type="scientific">Saccharomyces cerevisiae x Saccharomyces kudriavzevii (strain VIN7)</name>
    <name type="common">Yeast</name>
    <dbReference type="NCBI Taxonomy" id="1095631"/>
    <lineage>
        <taxon>Eukaryota</taxon>
        <taxon>Fungi</taxon>
        <taxon>Dikarya</taxon>
        <taxon>Ascomycota</taxon>
        <taxon>Saccharomycotina</taxon>
        <taxon>Saccharomycetes</taxon>
        <taxon>Saccharomycetales</taxon>
        <taxon>Saccharomycetaceae</taxon>
        <taxon>Saccharomyces</taxon>
    </lineage>
</organism>
<protein>
    <submittedName>
        <fullName evidence="1">Uncharacterized protein</fullName>
    </submittedName>
</protein>
<accession>H0GUC3</accession>
<name>H0GUC3_SACCK</name>
<evidence type="ECO:0000313" key="2">
    <source>
        <dbReference type="Proteomes" id="UP000009009"/>
    </source>
</evidence>